<dbReference type="AlphaFoldDB" id="A0A367LMC5"/>
<name>A0A367LMC5_9HYPO</name>
<gene>
    <name evidence="2" type="ORF">L249_3611</name>
</gene>
<evidence type="ECO:0000313" key="3">
    <source>
        <dbReference type="Proteomes" id="UP000253664"/>
    </source>
</evidence>
<organism evidence="2 3">
    <name type="scientific">Ophiocordyceps polyrhachis-furcata BCC 54312</name>
    <dbReference type="NCBI Taxonomy" id="1330021"/>
    <lineage>
        <taxon>Eukaryota</taxon>
        <taxon>Fungi</taxon>
        <taxon>Dikarya</taxon>
        <taxon>Ascomycota</taxon>
        <taxon>Pezizomycotina</taxon>
        <taxon>Sordariomycetes</taxon>
        <taxon>Hypocreomycetidae</taxon>
        <taxon>Hypocreales</taxon>
        <taxon>Ophiocordycipitaceae</taxon>
        <taxon>Ophiocordyceps</taxon>
    </lineage>
</organism>
<feature type="compositionally biased region" description="Low complexity" evidence="1">
    <location>
        <begin position="25"/>
        <end position="34"/>
    </location>
</feature>
<proteinExistence type="predicted"/>
<dbReference type="OrthoDB" id="4939977at2759"/>
<dbReference type="EMBL" id="LKCN02000002">
    <property type="protein sequence ID" value="RCI15550.1"/>
    <property type="molecule type" value="Genomic_DNA"/>
</dbReference>
<evidence type="ECO:0000256" key="1">
    <source>
        <dbReference type="SAM" id="MobiDB-lite"/>
    </source>
</evidence>
<comment type="caution">
    <text evidence="2">The sequence shown here is derived from an EMBL/GenBank/DDBJ whole genome shotgun (WGS) entry which is preliminary data.</text>
</comment>
<feature type="compositionally biased region" description="Polar residues" evidence="1">
    <location>
        <begin position="78"/>
        <end position="110"/>
    </location>
</feature>
<evidence type="ECO:0000313" key="2">
    <source>
        <dbReference type="EMBL" id="RCI15550.1"/>
    </source>
</evidence>
<sequence length="159" mass="17795">MASRRCEFRLSLPADHRIYSTGFLPRSSSISPRSPRSPRFHEDFDAPFSEALLNASQTTFASDASDSVRFRHSIDVNAKQSTPPSTAYGAQQTPPSTAHSTRSPTRQVSWQAAEPNMRSSLNSKLRGWARRSLTLGRKRNHDVVDFSHVRHPSFKGPTD</sequence>
<keyword evidence="3" id="KW-1185">Reference proteome</keyword>
<feature type="region of interest" description="Disordered" evidence="1">
    <location>
        <begin position="22"/>
        <end position="43"/>
    </location>
</feature>
<protein>
    <submittedName>
        <fullName evidence="2">Uncharacterized protein</fullName>
    </submittedName>
</protein>
<feature type="region of interest" description="Disordered" evidence="1">
    <location>
        <begin position="74"/>
        <end position="118"/>
    </location>
</feature>
<dbReference type="Proteomes" id="UP000253664">
    <property type="component" value="Unassembled WGS sequence"/>
</dbReference>
<reference evidence="2 3" key="1">
    <citation type="journal article" date="2015" name="BMC Genomics">
        <title>Insights from the genome of Ophiocordyceps polyrhachis-furcata to pathogenicity and host specificity in insect fungi.</title>
        <authorList>
            <person name="Wichadakul D."/>
            <person name="Kobmoo N."/>
            <person name="Ingsriswang S."/>
            <person name="Tangphatsornruang S."/>
            <person name="Chantasingh D."/>
            <person name="Luangsa-ard J.J."/>
            <person name="Eurwilaichitr L."/>
        </authorList>
    </citation>
    <scope>NUCLEOTIDE SEQUENCE [LARGE SCALE GENOMIC DNA]</scope>
    <source>
        <strain evidence="2 3">BCC 54312</strain>
    </source>
</reference>
<accession>A0A367LMC5</accession>